<organism evidence="8 9">
    <name type="scientific">Aspergillus lentulus</name>
    <dbReference type="NCBI Taxonomy" id="293939"/>
    <lineage>
        <taxon>Eukaryota</taxon>
        <taxon>Fungi</taxon>
        <taxon>Dikarya</taxon>
        <taxon>Ascomycota</taxon>
        <taxon>Pezizomycotina</taxon>
        <taxon>Eurotiomycetes</taxon>
        <taxon>Eurotiomycetidae</taxon>
        <taxon>Eurotiales</taxon>
        <taxon>Aspergillaceae</taxon>
        <taxon>Aspergillus</taxon>
        <taxon>Aspergillus subgen. Fumigati</taxon>
    </lineage>
</organism>
<dbReference type="InterPro" id="IPR012132">
    <property type="entry name" value="GMC_OxRdtase"/>
</dbReference>
<evidence type="ECO:0000256" key="1">
    <source>
        <dbReference type="ARBA" id="ARBA00010790"/>
    </source>
</evidence>
<dbReference type="AlphaFoldDB" id="A0AAN4PGF7"/>
<dbReference type="Gene3D" id="3.50.50.60">
    <property type="entry name" value="FAD/NAD(P)-binding domain"/>
    <property type="match status" value="1"/>
</dbReference>
<feature type="signal peptide" evidence="5">
    <location>
        <begin position="1"/>
        <end position="19"/>
    </location>
</feature>
<dbReference type="GO" id="GO:0044550">
    <property type="term" value="P:secondary metabolite biosynthetic process"/>
    <property type="evidence" value="ECO:0007669"/>
    <property type="project" value="TreeGrafter"/>
</dbReference>
<dbReference type="Proteomes" id="UP000051487">
    <property type="component" value="Unassembled WGS sequence"/>
</dbReference>
<feature type="chain" id="PRO_5042964435" evidence="5">
    <location>
        <begin position="20"/>
        <end position="595"/>
    </location>
</feature>
<comment type="caution">
    <text evidence="8">The sequence shown here is derived from an EMBL/GenBank/DDBJ whole genome shotgun (WGS) entry which is preliminary data.</text>
</comment>
<protein>
    <submittedName>
        <fullName evidence="8">Versicolorin B synthase</fullName>
    </submittedName>
</protein>
<dbReference type="PANTHER" id="PTHR11552">
    <property type="entry name" value="GLUCOSE-METHANOL-CHOLINE GMC OXIDOREDUCTASE"/>
    <property type="match status" value="1"/>
</dbReference>
<dbReference type="InterPro" id="IPR007867">
    <property type="entry name" value="GMC_OxRtase_C"/>
</dbReference>
<keyword evidence="4" id="KW-0274">FAD</keyword>
<feature type="active site" description="Proton donor" evidence="3">
    <location>
        <position position="530"/>
    </location>
</feature>
<evidence type="ECO:0000256" key="2">
    <source>
        <dbReference type="ARBA" id="ARBA00023180"/>
    </source>
</evidence>
<sequence length="595" mass="64911">MQFLIPLVSFLSLFTSLRSWTGSFSDLWADTMVIDETFDYVVVGGGTAGVTLAVRLAEQKLRVALVEAGGTYELSFPIAAIPGAASIGVGSDIKSTTPIDWKIVARNVTGANHRDIHYPRGKCLGGSSALNFMAYQRDSMQLWADLVQDQSYTFDNTLPYSLKTVQFTPPDTLRRAANATVQYNPDAFAHEGKRPLHVSYPVYAMPFSSWMKLGVEEVGINETLDFNSGSLFGAQYGSFTIRPSDETRSSSQAAFLSPLPSSTYLKIYQGTMAKKILFNPQKQASGVQVSDLLRTFTLNAKREVIISAGVFHTPQLLMVSGVGPADTLEEHGIDIVQDAPGVALETFTKVPTDLGYLASQMAQYIFSHGGVLTSPVIDYLAFEKIPYSFRLNFSVQTIRDLSWFPDDWPEIEYISSAAYTGNSSNPAVLQPSGGKQYATILGTLVAPTSRGNVTIASNDTSDLPIINPNWLSTEADQQIAIAAYKRIRDMFHSKAMAPIVVGDEYFPGSQYQTDAEILEVIRNTVMTIYHAACTCKMGTRDDPMAVLDSRARVVGVDRLRVVDASAFPVLPPGHPQATVYMLAEKIASDIISSLA</sequence>
<dbReference type="EMBL" id="BCLY01000008">
    <property type="protein sequence ID" value="GAQ06272.1"/>
    <property type="molecule type" value="Genomic_DNA"/>
</dbReference>
<evidence type="ECO:0000313" key="8">
    <source>
        <dbReference type="EMBL" id="GAQ06272.1"/>
    </source>
</evidence>
<dbReference type="SUPFAM" id="SSF54373">
    <property type="entry name" value="FAD-linked reductases, C-terminal domain"/>
    <property type="match status" value="1"/>
</dbReference>
<evidence type="ECO:0000256" key="4">
    <source>
        <dbReference type="PIRSR" id="PIRSR000137-2"/>
    </source>
</evidence>
<dbReference type="GO" id="GO:0016614">
    <property type="term" value="F:oxidoreductase activity, acting on CH-OH group of donors"/>
    <property type="evidence" value="ECO:0007669"/>
    <property type="project" value="InterPro"/>
</dbReference>
<dbReference type="GO" id="GO:0050660">
    <property type="term" value="F:flavin adenine dinucleotide binding"/>
    <property type="evidence" value="ECO:0007669"/>
    <property type="project" value="InterPro"/>
</dbReference>
<evidence type="ECO:0000256" key="3">
    <source>
        <dbReference type="PIRSR" id="PIRSR000137-1"/>
    </source>
</evidence>
<proteinExistence type="inferred from homology"/>
<dbReference type="PIRSF" id="PIRSF000137">
    <property type="entry name" value="Alcohol_oxidase"/>
    <property type="match status" value="1"/>
</dbReference>
<comment type="similarity">
    <text evidence="1">Belongs to the GMC oxidoreductase family.</text>
</comment>
<name>A0AAN4PGF7_ASPLE</name>
<feature type="domain" description="Glucose-methanol-choline oxidoreductase C-terminal" evidence="7">
    <location>
        <begin position="447"/>
        <end position="583"/>
    </location>
</feature>
<reference evidence="8 9" key="1">
    <citation type="submission" date="2015-11" db="EMBL/GenBank/DDBJ databases">
        <title>Aspergillus lentulus strain IFM 54703T.</title>
        <authorList>
            <person name="Kusuya Y."/>
            <person name="Sakai K."/>
            <person name="Kamei K."/>
            <person name="Takahashi H."/>
            <person name="Yaguchi T."/>
        </authorList>
    </citation>
    <scope>NUCLEOTIDE SEQUENCE [LARGE SCALE GENOMIC DNA]</scope>
    <source>
        <strain evidence="8 9">IFM 54703</strain>
    </source>
</reference>
<evidence type="ECO:0000313" key="9">
    <source>
        <dbReference type="Proteomes" id="UP000051487"/>
    </source>
</evidence>
<feature type="active site" description="Proton acceptor" evidence="3">
    <location>
        <position position="574"/>
    </location>
</feature>
<feature type="domain" description="Glucose-methanol-choline oxidoreductase N-terminal" evidence="6">
    <location>
        <begin position="38"/>
        <end position="327"/>
    </location>
</feature>
<keyword evidence="4" id="KW-0285">Flavoprotein</keyword>
<gene>
    <name evidence="8" type="ORF">ALT_3593</name>
</gene>
<accession>A0AAN4PGF7</accession>
<dbReference type="PANTHER" id="PTHR11552:SF138">
    <property type="entry name" value="DEHYDROGENASE PKFF-RELATED"/>
    <property type="match status" value="1"/>
</dbReference>
<dbReference type="Pfam" id="PF05199">
    <property type="entry name" value="GMC_oxred_C"/>
    <property type="match status" value="1"/>
</dbReference>
<keyword evidence="5" id="KW-0732">Signal</keyword>
<evidence type="ECO:0000256" key="5">
    <source>
        <dbReference type="SAM" id="SignalP"/>
    </source>
</evidence>
<dbReference type="InterPro" id="IPR000172">
    <property type="entry name" value="GMC_OxRdtase_N"/>
</dbReference>
<dbReference type="SUPFAM" id="SSF51905">
    <property type="entry name" value="FAD/NAD(P)-binding domain"/>
    <property type="match status" value="1"/>
</dbReference>
<dbReference type="Pfam" id="PF00732">
    <property type="entry name" value="GMC_oxred_N"/>
    <property type="match status" value="1"/>
</dbReference>
<comment type="cofactor">
    <cofactor evidence="4">
        <name>FAD</name>
        <dbReference type="ChEBI" id="CHEBI:57692"/>
    </cofactor>
</comment>
<evidence type="ECO:0000259" key="7">
    <source>
        <dbReference type="Pfam" id="PF05199"/>
    </source>
</evidence>
<dbReference type="InterPro" id="IPR036188">
    <property type="entry name" value="FAD/NAD-bd_sf"/>
</dbReference>
<feature type="binding site" evidence="4">
    <location>
        <begin position="575"/>
        <end position="576"/>
    </location>
    <ligand>
        <name>FAD</name>
        <dbReference type="ChEBI" id="CHEBI:57692"/>
    </ligand>
</feature>
<evidence type="ECO:0000259" key="6">
    <source>
        <dbReference type="Pfam" id="PF00732"/>
    </source>
</evidence>
<dbReference type="Gene3D" id="3.30.560.10">
    <property type="entry name" value="Glucose Oxidase, domain 3"/>
    <property type="match status" value="1"/>
</dbReference>
<keyword evidence="2" id="KW-0325">Glycoprotein</keyword>